<dbReference type="Proteomes" id="UP000315673">
    <property type="component" value="Chromosome"/>
</dbReference>
<keyword evidence="3 5" id="KW-0689">Ribosomal protein</keyword>
<dbReference type="SUPFAM" id="SSF50715">
    <property type="entry name" value="Ribosomal protein L25-like"/>
    <property type="match status" value="1"/>
</dbReference>
<dbReference type="PANTHER" id="PTHR33284">
    <property type="entry name" value="RIBOSOMAL PROTEIN L25/GLN-TRNA SYNTHETASE, ANTI-CODON-BINDING DOMAIN-CONTAINING PROTEIN"/>
    <property type="match status" value="1"/>
</dbReference>
<dbReference type="GO" id="GO:0003735">
    <property type="term" value="F:structural constituent of ribosome"/>
    <property type="evidence" value="ECO:0007669"/>
    <property type="project" value="InterPro"/>
</dbReference>
<feature type="compositionally biased region" description="Acidic residues" evidence="6">
    <location>
        <begin position="217"/>
        <end position="231"/>
    </location>
</feature>
<evidence type="ECO:0000256" key="4">
    <source>
        <dbReference type="ARBA" id="ARBA00023274"/>
    </source>
</evidence>
<accession>A0A5B8LF59</accession>
<dbReference type="InterPro" id="IPR037121">
    <property type="entry name" value="Ribosomal_bL25_C"/>
</dbReference>
<dbReference type="GO" id="GO:0006412">
    <property type="term" value="P:translation"/>
    <property type="evidence" value="ECO:0007669"/>
    <property type="project" value="UniProtKB-UniRule"/>
</dbReference>
<feature type="domain" description="Large ribosomal subunit protein bL25 beta" evidence="8">
    <location>
        <begin position="103"/>
        <end position="187"/>
    </location>
</feature>
<feature type="compositionally biased region" description="Basic and acidic residues" evidence="6">
    <location>
        <begin position="10"/>
        <end position="23"/>
    </location>
</feature>
<feature type="compositionally biased region" description="Low complexity" evidence="6">
    <location>
        <begin position="232"/>
        <end position="241"/>
    </location>
</feature>
<evidence type="ECO:0000256" key="3">
    <source>
        <dbReference type="ARBA" id="ARBA00022980"/>
    </source>
</evidence>
<evidence type="ECO:0000313" key="9">
    <source>
        <dbReference type="EMBL" id="QDZ06499.1"/>
    </source>
</evidence>
<comment type="similarity">
    <text evidence="5">Belongs to the bacterial ribosomal protein bL25 family. CTC subfamily.</text>
</comment>
<feature type="region of interest" description="Disordered" evidence="6">
    <location>
        <begin position="210"/>
        <end position="241"/>
    </location>
</feature>
<keyword evidence="2 5" id="KW-0694">RNA-binding</keyword>
<dbReference type="CDD" id="cd00495">
    <property type="entry name" value="Ribosomal_L25_TL5_CTC"/>
    <property type="match status" value="1"/>
</dbReference>
<keyword evidence="1 5" id="KW-0699">rRNA-binding</keyword>
<dbReference type="InterPro" id="IPR020056">
    <property type="entry name" value="Rbsml_bL25/Gln-tRNA_synth_N"/>
</dbReference>
<evidence type="ECO:0000256" key="6">
    <source>
        <dbReference type="SAM" id="MobiDB-lite"/>
    </source>
</evidence>
<dbReference type="Pfam" id="PF01386">
    <property type="entry name" value="Ribosomal_L25p"/>
    <property type="match status" value="1"/>
</dbReference>
<dbReference type="KEGG" id="spai:FPZ24_02595"/>
<evidence type="ECO:0000256" key="5">
    <source>
        <dbReference type="HAMAP-Rule" id="MF_01334"/>
    </source>
</evidence>
<evidence type="ECO:0000256" key="2">
    <source>
        <dbReference type="ARBA" id="ARBA00022884"/>
    </source>
</evidence>
<dbReference type="PANTHER" id="PTHR33284:SF1">
    <property type="entry name" value="RIBOSOMAL PROTEIN L25_GLN-TRNA SYNTHETASE, ANTI-CODON-BINDING DOMAIN-CONTAINING PROTEIN"/>
    <property type="match status" value="1"/>
</dbReference>
<name>A0A5B8LF59_9SPHN</name>
<dbReference type="InterPro" id="IPR029751">
    <property type="entry name" value="Ribosomal_L25_dom"/>
</dbReference>
<dbReference type="InterPro" id="IPR020057">
    <property type="entry name" value="Ribosomal_bL25_b-dom"/>
</dbReference>
<dbReference type="Gene3D" id="2.170.120.20">
    <property type="entry name" value="Ribosomal protein L25, beta domain"/>
    <property type="match status" value="1"/>
</dbReference>
<dbReference type="GO" id="GO:0022625">
    <property type="term" value="C:cytosolic large ribosomal subunit"/>
    <property type="evidence" value="ECO:0007669"/>
    <property type="project" value="TreeGrafter"/>
</dbReference>
<evidence type="ECO:0000256" key="1">
    <source>
        <dbReference type="ARBA" id="ARBA00022730"/>
    </source>
</evidence>
<feature type="domain" description="Large ribosomal subunit protein bL25 L25" evidence="7">
    <location>
        <begin position="7"/>
        <end position="94"/>
    </location>
</feature>
<dbReference type="Gene3D" id="2.40.240.10">
    <property type="entry name" value="Ribosomal Protein L25, Chain P"/>
    <property type="match status" value="1"/>
</dbReference>
<dbReference type="Pfam" id="PF14693">
    <property type="entry name" value="Ribosomal_TL5_C"/>
    <property type="match status" value="1"/>
</dbReference>
<sequence>MSDQLTLAAETRDRGGKGASRDLRRNGRVPAVIYGMKQDPVSIHVEEKALMRALMTGHFMNTVVMIDVGGKPTRTLPKDVAFDVVTDRPLHVDFLRISEHATVHVNVPVHFTDEEESKGIKIGGVLNIVRHELELIVDAADIPSEIAISLKGLEVGDSIHISNVNLPKGAKSAIDDRDFTIATIVAPSALRSEAIEQAAEEAALAEAAHEEHVAEVEAAEAEAAETTEGGDEAPAAEGDAE</sequence>
<gene>
    <name evidence="5" type="primary">rplY</name>
    <name evidence="5" type="synonym">ctc</name>
    <name evidence="9" type="ORF">FPZ24_02595</name>
</gene>
<keyword evidence="4 5" id="KW-0687">Ribonucleoprotein</keyword>
<evidence type="ECO:0000259" key="8">
    <source>
        <dbReference type="Pfam" id="PF14693"/>
    </source>
</evidence>
<dbReference type="InterPro" id="IPR020930">
    <property type="entry name" value="Ribosomal_uL5_bac-type"/>
</dbReference>
<feature type="region of interest" description="Disordered" evidence="6">
    <location>
        <begin position="1"/>
        <end position="23"/>
    </location>
</feature>
<dbReference type="NCBIfam" id="TIGR00731">
    <property type="entry name" value="bL25_bact_ctc"/>
    <property type="match status" value="1"/>
</dbReference>
<dbReference type="InterPro" id="IPR001021">
    <property type="entry name" value="Ribosomal_bL25_long"/>
</dbReference>
<organism evidence="9 10">
    <name type="scientific">Sphingomonas panacisoli</name>
    <dbReference type="NCBI Taxonomy" id="1813879"/>
    <lineage>
        <taxon>Bacteria</taxon>
        <taxon>Pseudomonadati</taxon>
        <taxon>Pseudomonadota</taxon>
        <taxon>Alphaproteobacteria</taxon>
        <taxon>Sphingomonadales</taxon>
        <taxon>Sphingomonadaceae</taxon>
        <taxon>Sphingomonas</taxon>
    </lineage>
</organism>
<dbReference type="AlphaFoldDB" id="A0A5B8LF59"/>
<dbReference type="RefSeq" id="WP_146569583.1">
    <property type="nucleotide sequence ID" value="NZ_CP042306.1"/>
</dbReference>
<dbReference type="EMBL" id="CP042306">
    <property type="protein sequence ID" value="QDZ06499.1"/>
    <property type="molecule type" value="Genomic_DNA"/>
</dbReference>
<evidence type="ECO:0000259" key="7">
    <source>
        <dbReference type="Pfam" id="PF01386"/>
    </source>
</evidence>
<evidence type="ECO:0000313" key="10">
    <source>
        <dbReference type="Proteomes" id="UP000315673"/>
    </source>
</evidence>
<dbReference type="NCBIfam" id="NF004128">
    <property type="entry name" value="PRK05618.1-2"/>
    <property type="match status" value="1"/>
</dbReference>
<comment type="function">
    <text evidence="5">This is one of the proteins that binds to the 5S RNA in the ribosome where it forms part of the central protuberance.</text>
</comment>
<protein>
    <recommendedName>
        <fullName evidence="5">Large ribosomal subunit protein bL25</fullName>
    </recommendedName>
    <alternativeName>
        <fullName evidence="5">General stress protein CTC</fullName>
    </alternativeName>
</protein>
<dbReference type="InterPro" id="IPR011035">
    <property type="entry name" value="Ribosomal_bL25/Gln-tRNA_synth"/>
</dbReference>
<comment type="subunit">
    <text evidence="5">Part of the 50S ribosomal subunit; part of the 5S rRNA/L5/L18/L25 subcomplex. Contacts the 5S rRNA. Binds to the 5S rRNA independently of L5 and L18.</text>
</comment>
<dbReference type="GO" id="GO:0008097">
    <property type="term" value="F:5S rRNA binding"/>
    <property type="evidence" value="ECO:0007669"/>
    <property type="project" value="InterPro"/>
</dbReference>
<keyword evidence="10" id="KW-1185">Reference proteome</keyword>
<reference evidence="9 10" key="1">
    <citation type="submission" date="2019-07" db="EMBL/GenBank/DDBJ databases">
        <title>Full genome sequence of Sphingomonas sp. 4R-6-7(HKS19).</title>
        <authorList>
            <person name="Im W.-T."/>
        </authorList>
    </citation>
    <scope>NUCLEOTIDE SEQUENCE [LARGE SCALE GENOMIC DNA]</scope>
    <source>
        <strain evidence="9 10">HKS19</strain>
    </source>
</reference>
<dbReference type="OrthoDB" id="9806411at2"/>
<proteinExistence type="inferred from homology"/>
<dbReference type="HAMAP" id="MF_01334">
    <property type="entry name" value="Ribosomal_bL25_CTC"/>
    <property type="match status" value="1"/>
</dbReference>